<evidence type="ECO:0000313" key="9">
    <source>
        <dbReference type="Proteomes" id="UP000283786"/>
    </source>
</evidence>
<reference evidence="8 9" key="1">
    <citation type="submission" date="2020-08" db="EMBL/GenBank/DDBJ databases">
        <title>Genome sequence of Rhodobacteraceae bacterium Lw-13e.</title>
        <authorList>
            <person name="Poehlein A."/>
            <person name="Wolter L."/>
            <person name="Daniel R."/>
            <person name="Brinkhoff T."/>
        </authorList>
    </citation>
    <scope>NUCLEOTIDE SEQUENCE [LARGE SCALE GENOMIC DNA]</scope>
    <source>
        <strain evidence="8 9">Lw-13e</strain>
    </source>
</reference>
<dbReference type="InterPro" id="IPR001958">
    <property type="entry name" value="Tet-R_TetA/multi-R_MdtG-like"/>
</dbReference>
<dbReference type="PANTHER" id="PTHR23501">
    <property type="entry name" value="MAJOR FACILITATOR SUPERFAMILY"/>
    <property type="match status" value="1"/>
</dbReference>
<dbReference type="KEGG" id="palw:PSAL_001450"/>
<dbReference type="InterPro" id="IPR020846">
    <property type="entry name" value="MFS_dom"/>
</dbReference>
<keyword evidence="6" id="KW-0472">Membrane</keyword>
<keyword evidence="2" id="KW-0813">Transport</keyword>
<feature type="domain" description="Major facilitator superfamily (MFS) profile" evidence="7">
    <location>
        <begin position="28"/>
        <end position="503"/>
    </location>
</feature>
<evidence type="ECO:0000256" key="5">
    <source>
        <dbReference type="ARBA" id="ARBA00022989"/>
    </source>
</evidence>
<gene>
    <name evidence="8" type="primary">mdtD_1</name>
    <name evidence="8" type="ORF">PSAL_001450</name>
</gene>
<evidence type="ECO:0000313" key="8">
    <source>
        <dbReference type="EMBL" id="QPM88942.1"/>
    </source>
</evidence>
<comment type="subcellular location">
    <subcellularLocation>
        <location evidence="1">Cell membrane</location>
        <topology evidence="1">Multi-pass membrane protein</topology>
    </subcellularLocation>
</comment>
<evidence type="ECO:0000259" key="7">
    <source>
        <dbReference type="PROSITE" id="PS50850"/>
    </source>
</evidence>
<dbReference type="EMBL" id="CP060436">
    <property type="protein sequence ID" value="QPM88942.1"/>
    <property type="molecule type" value="Genomic_DNA"/>
</dbReference>
<protein>
    <submittedName>
        <fullName evidence="8">Multidrug resistance protein MdtD</fullName>
    </submittedName>
</protein>
<keyword evidence="9" id="KW-1185">Reference proteome</keyword>
<dbReference type="PANTHER" id="PTHR23501:SF197">
    <property type="entry name" value="COMD"/>
    <property type="match status" value="1"/>
</dbReference>
<dbReference type="GO" id="GO:0005886">
    <property type="term" value="C:plasma membrane"/>
    <property type="evidence" value="ECO:0007669"/>
    <property type="project" value="UniProtKB-SubCell"/>
</dbReference>
<dbReference type="FunFam" id="1.20.1720.10:FF:000004">
    <property type="entry name" value="EmrB/QacA family drug resistance transporter"/>
    <property type="match status" value="1"/>
</dbReference>
<dbReference type="PROSITE" id="PS50850">
    <property type="entry name" value="MFS"/>
    <property type="match status" value="1"/>
</dbReference>
<keyword evidence="3" id="KW-1003">Cell membrane</keyword>
<evidence type="ECO:0000256" key="4">
    <source>
        <dbReference type="ARBA" id="ARBA00022692"/>
    </source>
</evidence>
<keyword evidence="4" id="KW-0812">Transmembrane</keyword>
<dbReference type="Gene3D" id="1.20.1720.10">
    <property type="entry name" value="Multidrug resistance protein D"/>
    <property type="match status" value="1"/>
</dbReference>
<dbReference type="GO" id="GO:0022857">
    <property type="term" value="F:transmembrane transporter activity"/>
    <property type="evidence" value="ECO:0007669"/>
    <property type="project" value="InterPro"/>
</dbReference>
<evidence type="ECO:0000256" key="2">
    <source>
        <dbReference type="ARBA" id="ARBA00022448"/>
    </source>
</evidence>
<dbReference type="RefSeq" id="WP_231388569.1">
    <property type="nucleotide sequence ID" value="NZ_CP060436.1"/>
</dbReference>
<evidence type="ECO:0000256" key="1">
    <source>
        <dbReference type="ARBA" id="ARBA00004651"/>
    </source>
</evidence>
<accession>A0A418SI80</accession>
<dbReference type="SUPFAM" id="SSF103473">
    <property type="entry name" value="MFS general substrate transporter"/>
    <property type="match status" value="1"/>
</dbReference>
<keyword evidence="5" id="KW-1133">Transmembrane helix</keyword>
<dbReference type="PRINTS" id="PR01035">
    <property type="entry name" value="TCRTETA"/>
</dbReference>
<dbReference type="InterPro" id="IPR036259">
    <property type="entry name" value="MFS_trans_sf"/>
</dbReference>
<name>A0A418SI80_9RHOB</name>
<dbReference type="Gene3D" id="1.20.1250.20">
    <property type="entry name" value="MFS general substrate transporter like domains"/>
    <property type="match status" value="1"/>
</dbReference>
<dbReference type="CDD" id="cd17502">
    <property type="entry name" value="MFS_Azr1_MDR_like"/>
    <property type="match status" value="1"/>
</dbReference>
<organism evidence="8 9">
    <name type="scientific">Pseudooceanicola algae</name>
    <dbReference type="NCBI Taxonomy" id="1537215"/>
    <lineage>
        <taxon>Bacteria</taxon>
        <taxon>Pseudomonadati</taxon>
        <taxon>Pseudomonadota</taxon>
        <taxon>Alphaproteobacteria</taxon>
        <taxon>Rhodobacterales</taxon>
        <taxon>Paracoccaceae</taxon>
        <taxon>Pseudooceanicola</taxon>
    </lineage>
</organism>
<evidence type="ECO:0000256" key="6">
    <source>
        <dbReference type="ARBA" id="ARBA00023136"/>
    </source>
</evidence>
<sequence length="515" mass="54095">MSDHSPAAAGPDDTEIQALPERGRMYVVLSTVALTLFLASTGQSIVSTALPEIVSDLGGLSYITWVVTAYLLASTVGAPIAGKLGDMYGRKIVLQCAIGIFLVGGWVAGSAWNMPVLILGRSIQGAGGGALIVVSLAVVADMLPPRERAKWQGAFSAVFGLSTVLGPLVGGLLVQTVGWHWIFFVNIPFGIAAFVVLTRTLERQTVHAPHTLDFAGAGLLMVFLSSVVLMANIGGTMLPWISIPVIALIGLIALSLAGFLFVESRAAEPVIPLLLFRVRNFQVANGVNLLVGMVMFGTISFIPMYLQVVKGIAPADSGVYLIAMMAGLMTASVSSGRIITAFGRYRFLPMLATAILCGAMFALSRMTVETPLWQLALNLYFIGLGIGPNLAVGVVAIQSSIPREHMGVGTASANMFRLTGGAVGTSIFGAMFNHGMQLHVAPLLPQIESVRQITTTFVAELETGVKAEVIEAFAQAISPMFLFGAVMAGLAFLVSTRLVEQPLAGPAPARQAPAE</sequence>
<dbReference type="Pfam" id="PF07690">
    <property type="entry name" value="MFS_1"/>
    <property type="match status" value="1"/>
</dbReference>
<dbReference type="AlphaFoldDB" id="A0A418SI80"/>
<dbReference type="InterPro" id="IPR011701">
    <property type="entry name" value="MFS"/>
</dbReference>
<dbReference type="Proteomes" id="UP000283786">
    <property type="component" value="Chromosome"/>
</dbReference>
<evidence type="ECO:0000256" key="3">
    <source>
        <dbReference type="ARBA" id="ARBA00022475"/>
    </source>
</evidence>
<proteinExistence type="predicted"/>